<dbReference type="GO" id="GO:0006334">
    <property type="term" value="P:nucleosome assembly"/>
    <property type="evidence" value="ECO:0007669"/>
    <property type="project" value="TreeGrafter"/>
</dbReference>
<feature type="domain" description="Chromatin assembly factor 1 p150 subunit acidic region" evidence="8">
    <location>
        <begin position="255"/>
        <end position="411"/>
    </location>
</feature>
<dbReference type="GO" id="GO:0033186">
    <property type="term" value="C:CAF-1 complex"/>
    <property type="evidence" value="ECO:0007669"/>
    <property type="project" value="TreeGrafter"/>
</dbReference>
<feature type="region of interest" description="Disordered" evidence="7">
    <location>
        <begin position="830"/>
        <end position="851"/>
    </location>
</feature>
<dbReference type="STRING" id="7167.A0A182FB95"/>
<evidence type="ECO:0000259" key="8">
    <source>
        <dbReference type="Pfam" id="PF11600"/>
    </source>
</evidence>
<evidence type="ECO:0000259" key="9">
    <source>
        <dbReference type="Pfam" id="PF12253"/>
    </source>
</evidence>
<keyword evidence="6" id="KW-0539">Nucleus</keyword>
<evidence type="ECO:0000256" key="3">
    <source>
        <dbReference type="ARBA" id="ARBA00022763"/>
    </source>
</evidence>
<dbReference type="Pfam" id="PF12253">
    <property type="entry name" value="CAF1A_dimeriz"/>
    <property type="match status" value="1"/>
</dbReference>
<accession>A0A182FB95</accession>
<keyword evidence="3" id="KW-0227">DNA damage</keyword>
<protein>
    <submittedName>
        <fullName evidence="11">Uncharacterized protein</fullName>
    </submittedName>
</protein>
<reference evidence="11 12" key="1">
    <citation type="journal article" date="2017" name="G3 (Bethesda)">
        <title>The Physical Genome Mapping of Anopheles albimanus Corrected Scaffold Misassemblies and Identified Interarm Rearrangements in Genus Anopheles.</title>
        <authorList>
            <person name="Artemov G.N."/>
            <person name="Peery A.N."/>
            <person name="Jiang X."/>
            <person name="Tu Z."/>
            <person name="Stegniy V.N."/>
            <person name="Sharakhova M.V."/>
            <person name="Sharakhov I.V."/>
        </authorList>
    </citation>
    <scope>NUCLEOTIDE SEQUENCE [LARGE SCALE GENOMIC DNA]</scope>
    <source>
        <strain evidence="11 12">ALBI9_A</strain>
    </source>
</reference>
<proteinExistence type="predicted"/>
<dbReference type="PANTHER" id="PTHR15272">
    <property type="entry name" value="CHROMATIN ASSEMBLY FACTOR 1 SUBUNIT A CAF-1 SUBUNIT A"/>
    <property type="match status" value="1"/>
</dbReference>
<dbReference type="GO" id="GO:0006260">
    <property type="term" value="P:DNA replication"/>
    <property type="evidence" value="ECO:0007669"/>
    <property type="project" value="UniProtKB-KW"/>
</dbReference>
<dbReference type="VEuPathDB" id="VectorBase:AALB20_036483"/>
<feature type="region of interest" description="Disordered" evidence="7">
    <location>
        <begin position="99"/>
        <end position="132"/>
    </location>
</feature>
<dbReference type="GO" id="GO:0006281">
    <property type="term" value="P:DNA repair"/>
    <property type="evidence" value="ECO:0007669"/>
    <property type="project" value="UniProtKB-KW"/>
</dbReference>
<feature type="compositionally biased region" description="Polar residues" evidence="7">
    <location>
        <begin position="99"/>
        <end position="111"/>
    </location>
</feature>
<evidence type="ECO:0000313" key="12">
    <source>
        <dbReference type="Proteomes" id="UP000069272"/>
    </source>
</evidence>
<feature type="region of interest" description="Disordered" evidence="7">
    <location>
        <begin position="678"/>
        <end position="710"/>
    </location>
</feature>
<feature type="region of interest" description="Disordered" evidence="7">
    <location>
        <begin position="174"/>
        <end position="394"/>
    </location>
</feature>
<dbReference type="InterPro" id="IPR022043">
    <property type="entry name" value="CAF1A_DD"/>
</dbReference>
<evidence type="ECO:0000256" key="6">
    <source>
        <dbReference type="ARBA" id="ARBA00023242"/>
    </source>
</evidence>
<feature type="region of interest" description="Disordered" evidence="7">
    <location>
        <begin position="542"/>
        <end position="568"/>
    </location>
</feature>
<feature type="compositionally biased region" description="Acidic residues" evidence="7">
    <location>
        <begin position="542"/>
        <end position="553"/>
    </location>
</feature>
<dbReference type="EnsemblMetazoa" id="AALB003778-RA">
    <property type="protein sequence ID" value="AALB003778-PA"/>
    <property type="gene ID" value="AALB003778"/>
</dbReference>
<feature type="compositionally biased region" description="Acidic residues" evidence="7">
    <location>
        <begin position="587"/>
        <end position="599"/>
    </location>
</feature>
<keyword evidence="5" id="KW-0234">DNA repair</keyword>
<evidence type="ECO:0000256" key="4">
    <source>
        <dbReference type="ARBA" id="ARBA00023186"/>
    </source>
</evidence>
<keyword evidence="12" id="KW-1185">Reference proteome</keyword>
<evidence type="ECO:0000256" key="5">
    <source>
        <dbReference type="ARBA" id="ARBA00023204"/>
    </source>
</evidence>
<feature type="compositionally biased region" description="Basic and acidic residues" evidence="7">
    <location>
        <begin position="250"/>
        <end position="354"/>
    </location>
</feature>
<feature type="region of interest" description="Disordered" evidence="7">
    <location>
        <begin position="587"/>
        <end position="606"/>
    </location>
</feature>
<sequence length="851" mass="95735">VGKCDEHTRAFTRETRILDDFHAADAPPLINRCRSKLCSVQAAACVTCPFFEINAMHVVDLTMDESVSTQQLPAPAPAPNSGKKLKQSRLPFLVLSPGTSSSIGSLQSESATGGEPVETRKRKPSCDGNHGELHLAKVVRTSARQSNDEELIVVAKSDPEVIIVDEAETPTAVATVADSSPGGESVKPAGTDAEDGSSPDKADPTDQQMVVSSSEEDVYALCTPNKEETSVSSASEKPAAKKISAKQLARRLEHERKLALKEQERQEKRRRLQEEKEEKAREKEELERQRRKEREEREEQKRREREEREEAKRKEREEKEKRRQSEIEQKNEEKRLKEEERRRKEEEREAEEKRKQKAQAQVFSRFFVKKTPANGSTKASDDENSIDSIRGGEPGMVSDRFMPFCVKGDMRMAPVTRRTLSQSEKDRLQTLFGGEATKDEIPASDLYLGLLKRNCIQPLKTGPTWITEAEEDDDDITIIDETTYQPIVEDHATLKQKMKAKFFLFEENRRPPYRGTWRKRSTIVRPRRPFSKDTKYFDYEVDSDDEWEEEEPGESLHGSDDEKDVDAEEDYEVDNDFFVPHGHLSDEEMQAEDEDEAPDADNSPEAQKAKLKILQQEFAAEMKKKTEKIKPRLIGCIWQQHREGGADRTADCSTLIMKILSDRAMLYDPSEPISFTQATATVPEGAGTSIDRDLDSPGKENKKAPKKGRISDGAVGDLARLVHGNVNNRKFLVREFQAFWANRGTANEGPEATGAGETTTSVSASASASEFSMESIRNKIKEIATWGACPLEGPMHGKHCWTVDEAVLKDYNLTQLQLPNAWVYHLKGSNPSRSSKLAPAKPVATSVDEEN</sequence>
<feature type="compositionally biased region" description="Basic and acidic residues" evidence="7">
    <location>
        <begin position="690"/>
        <end position="703"/>
    </location>
</feature>
<dbReference type="AlphaFoldDB" id="A0A182FB95"/>
<dbReference type="Proteomes" id="UP000069272">
    <property type="component" value="Chromosome 3R"/>
</dbReference>
<comment type="subcellular location">
    <subcellularLocation>
        <location evidence="1">Nucleus</location>
    </subcellularLocation>
</comment>
<name>A0A182FB95_ANOAL</name>
<dbReference type="PANTHER" id="PTHR15272:SF0">
    <property type="entry name" value="CHROMATIN ASSEMBLY FACTOR 1 SUBUNIT A"/>
    <property type="match status" value="1"/>
</dbReference>
<evidence type="ECO:0000256" key="7">
    <source>
        <dbReference type="SAM" id="MobiDB-lite"/>
    </source>
</evidence>
<organism evidence="11 12">
    <name type="scientific">Anopheles albimanus</name>
    <name type="common">New world malaria mosquito</name>
    <dbReference type="NCBI Taxonomy" id="7167"/>
    <lineage>
        <taxon>Eukaryota</taxon>
        <taxon>Metazoa</taxon>
        <taxon>Ecdysozoa</taxon>
        <taxon>Arthropoda</taxon>
        <taxon>Hexapoda</taxon>
        <taxon>Insecta</taxon>
        <taxon>Pterygota</taxon>
        <taxon>Neoptera</taxon>
        <taxon>Endopterygota</taxon>
        <taxon>Diptera</taxon>
        <taxon>Nematocera</taxon>
        <taxon>Culicoidea</taxon>
        <taxon>Culicidae</taxon>
        <taxon>Anophelinae</taxon>
        <taxon>Anopheles</taxon>
    </lineage>
</organism>
<evidence type="ECO:0000256" key="1">
    <source>
        <dbReference type="ARBA" id="ARBA00004123"/>
    </source>
</evidence>
<dbReference type="VEuPathDB" id="VectorBase:AALB003778"/>
<dbReference type="GO" id="GO:0005634">
    <property type="term" value="C:nucleus"/>
    <property type="evidence" value="ECO:0007669"/>
    <property type="project" value="UniProtKB-SubCell"/>
</dbReference>
<evidence type="ECO:0000259" key="10">
    <source>
        <dbReference type="Pfam" id="PF15539"/>
    </source>
</evidence>
<reference evidence="11" key="2">
    <citation type="submission" date="2022-08" db="UniProtKB">
        <authorList>
            <consortium name="EnsemblMetazoa"/>
        </authorList>
    </citation>
    <scope>IDENTIFICATION</scope>
    <source>
        <strain evidence="11">STECLA/ALBI9_A</strain>
    </source>
</reference>
<feature type="domain" description="Chromatin assembly factor 1 subunit p150 C-terminal" evidence="10">
    <location>
        <begin position="699"/>
        <end position="826"/>
    </location>
</feature>
<feature type="domain" description="Chromatin assembly factor 1 subunit A dimerization" evidence="9">
    <location>
        <begin position="501"/>
        <end position="570"/>
    </location>
</feature>
<evidence type="ECO:0000256" key="2">
    <source>
        <dbReference type="ARBA" id="ARBA00022705"/>
    </source>
</evidence>
<dbReference type="Pfam" id="PF15539">
    <property type="entry name" value="CAF1-p150_C2"/>
    <property type="match status" value="1"/>
</dbReference>
<keyword evidence="2" id="KW-0235">DNA replication</keyword>
<dbReference type="InterPro" id="IPR029105">
    <property type="entry name" value="CAF1-p150_C2"/>
</dbReference>
<evidence type="ECO:0000313" key="11">
    <source>
        <dbReference type="EnsemblMetazoa" id="AALB003778-PA"/>
    </source>
</evidence>
<dbReference type="InterPro" id="IPR021644">
    <property type="entry name" value="CAF-1_p150_acidic"/>
</dbReference>
<keyword evidence="4" id="KW-0143">Chaperone</keyword>
<dbReference type="Pfam" id="PF11600">
    <property type="entry name" value="CAF1A_acidic"/>
    <property type="match status" value="1"/>
</dbReference>